<sequence length="237" mass="26875">MWQILSCMYILVDQTQRMLLDWPTRFDIICGIARGLLYLHQDSRLRIIHRDLKASNVLLDDKMNPKISDFGLARILGEDKTAEITHRIVGTYGYIAPEYAIDGNFSVKSDVYSFGVLLLEIVSGKKNTGGHEKENTNLTGHAWNLWMEGRPLDLISEDLKESCNSSEALRCIQISFLCLQQNPHERPSMSSVVMMLGSEICLPQPKQPALFVREYSSPNKSNLLSTNELSMSILEPR</sequence>
<comment type="caution">
    <text evidence="13">The sequence shown here is derived from an EMBL/GenBank/DDBJ whole genome shotgun (WGS) entry which is preliminary data.</text>
</comment>
<dbReference type="SUPFAM" id="SSF56112">
    <property type="entry name" value="Protein kinase-like (PK-like)"/>
    <property type="match status" value="1"/>
</dbReference>
<keyword evidence="7" id="KW-0067">ATP-binding</keyword>
<comment type="catalytic activity">
    <reaction evidence="11">
        <text>L-seryl-[protein] + ATP = O-phospho-L-seryl-[protein] + ADP + H(+)</text>
        <dbReference type="Rhea" id="RHEA:17989"/>
        <dbReference type="Rhea" id="RHEA-COMP:9863"/>
        <dbReference type="Rhea" id="RHEA-COMP:11604"/>
        <dbReference type="ChEBI" id="CHEBI:15378"/>
        <dbReference type="ChEBI" id="CHEBI:29999"/>
        <dbReference type="ChEBI" id="CHEBI:30616"/>
        <dbReference type="ChEBI" id="CHEBI:83421"/>
        <dbReference type="ChEBI" id="CHEBI:456216"/>
        <dbReference type="EC" id="2.7.11.1"/>
    </reaction>
</comment>
<keyword evidence="2" id="KW-0723">Serine/threonine-protein kinase</keyword>
<evidence type="ECO:0000313" key="13">
    <source>
        <dbReference type="EMBL" id="RYR43701.1"/>
    </source>
</evidence>
<dbReference type="InterPro" id="IPR011009">
    <property type="entry name" value="Kinase-like_dom_sf"/>
</dbReference>
<comment type="catalytic activity">
    <reaction evidence="10">
        <text>L-threonyl-[protein] + ATP = O-phospho-L-threonyl-[protein] + ADP + H(+)</text>
        <dbReference type="Rhea" id="RHEA:46608"/>
        <dbReference type="Rhea" id="RHEA-COMP:11060"/>
        <dbReference type="Rhea" id="RHEA-COMP:11605"/>
        <dbReference type="ChEBI" id="CHEBI:15378"/>
        <dbReference type="ChEBI" id="CHEBI:30013"/>
        <dbReference type="ChEBI" id="CHEBI:30616"/>
        <dbReference type="ChEBI" id="CHEBI:61977"/>
        <dbReference type="ChEBI" id="CHEBI:456216"/>
        <dbReference type="EC" id="2.7.11.1"/>
    </reaction>
</comment>
<reference evidence="13 14" key="1">
    <citation type="submission" date="2019-01" db="EMBL/GenBank/DDBJ databases">
        <title>Sequencing of cultivated peanut Arachis hypogaea provides insights into genome evolution and oil improvement.</title>
        <authorList>
            <person name="Chen X."/>
        </authorList>
    </citation>
    <scope>NUCLEOTIDE SEQUENCE [LARGE SCALE GENOMIC DNA]</scope>
    <source>
        <strain evidence="14">cv. Fuhuasheng</strain>
        <tissue evidence="13">Leaves</tissue>
    </source>
</reference>
<name>A0A445BYU3_ARAHY</name>
<gene>
    <name evidence="13" type="ORF">Ahy_A08g040108</name>
</gene>
<dbReference type="Pfam" id="PF00069">
    <property type="entry name" value="Pkinase"/>
    <property type="match status" value="1"/>
</dbReference>
<proteinExistence type="predicted"/>
<keyword evidence="14" id="KW-1185">Reference proteome</keyword>
<dbReference type="PANTHER" id="PTHR27002:SF616">
    <property type="entry name" value="RECEPTOR-LIKE SERINE_THREONINE-PROTEIN KINASE"/>
    <property type="match status" value="1"/>
</dbReference>
<keyword evidence="4" id="KW-0732">Signal</keyword>
<dbReference type="EC" id="2.7.11.1" evidence="1"/>
<dbReference type="FunFam" id="1.10.510.10:FF:000060">
    <property type="entry name" value="G-type lectin S-receptor-like serine/threonine-protein kinase"/>
    <property type="match status" value="1"/>
</dbReference>
<keyword evidence="9" id="KW-0325">Glycoprotein</keyword>
<protein>
    <recommendedName>
        <fullName evidence="1">non-specific serine/threonine protein kinase</fullName>
        <ecNumber evidence="1">2.7.11.1</ecNumber>
    </recommendedName>
</protein>
<evidence type="ECO:0000256" key="5">
    <source>
        <dbReference type="ARBA" id="ARBA00022741"/>
    </source>
</evidence>
<keyword evidence="3" id="KW-0808">Transferase</keyword>
<keyword evidence="8" id="KW-1015">Disulfide bond</keyword>
<dbReference type="InterPro" id="IPR000719">
    <property type="entry name" value="Prot_kinase_dom"/>
</dbReference>
<evidence type="ECO:0000256" key="2">
    <source>
        <dbReference type="ARBA" id="ARBA00022527"/>
    </source>
</evidence>
<evidence type="ECO:0000256" key="6">
    <source>
        <dbReference type="ARBA" id="ARBA00022777"/>
    </source>
</evidence>
<dbReference type="EMBL" id="SDMP01000008">
    <property type="protein sequence ID" value="RYR43701.1"/>
    <property type="molecule type" value="Genomic_DNA"/>
</dbReference>
<dbReference type="PANTHER" id="PTHR27002">
    <property type="entry name" value="RECEPTOR-LIKE SERINE/THREONINE-PROTEIN KINASE SD1-8"/>
    <property type="match status" value="1"/>
</dbReference>
<dbReference type="PROSITE" id="PS00108">
    <property type="entry name" value="PROTEIN_KINASE_ST"/>
    <property type="match status" value="1"/>
</dbReference>
<dbReference type="GO" id="GO:0005886">
    <property type="term" value="C:plasma membrane"/>
    <property type="evidence" value="ECO:0007669"/>
    <property type="project" value="TreeGrafter"/>
</dbReference>
<evidence type="ECO:0000259" key="12">
    <source>
        <dbReference type="PROSITE" id="PS50011"/>
    </source>
</evidence>
<evidence type="ECO:0000256" key="10">
    <source>
        <dbReference type="ARBA" id="ARBA00047899"/>
    </source>
</evidence>
<keyword evidence="5" id="KW-0547">Nucleotide-binding</keyword>
<dbReference type="PROSITE" id="PS50011">
    <property type="entry name" value="PROTEIN_KINASE_DOM"/>
    <property type="match status" value="1"/>
</dbReference>
<feature type="domain" description="Protein kinase" evidence="12">
    <location>
        <begin position="1"/>
        <end position="210"/>
    </location>
</feature>
<evidence type="ECO:0000256" key="1">
    <source>
        <dbReference type="ARBA" id="ARBA00012513"/>
    </source>
</evidence>
<organism evidence="13 14">
    <name type="scientific">Arachis hypogaea</name>
    <name type="common">Peanut</name>
    <dbReference type="NCBI Taxonomy" id="3818"/>
    <lineage>
        <taxon>Eukaryota</taxon>
        <taxon>Viridiplantae</taxon>
        <taxon>Streptophyta</taxon>
        <taxon>Embryophyta</taxon>
        <taxon>Tracheophyta</taxon>
        <taxon>Spermatophyta</taxon>
        <taxon>Magnoliopsida</taxon>
        <taxon>eudicotyledons</taxon>
        <taxon>Gunneridae</taxon>
        <taxon>Pentapetalae</taxon>
        <taxon>rosids</taxon>
        <taxon>fabids</taxon>
        <taxon>Fabales</taxon>
        <taxon>Fabaceae</taxon>
        <taxon>Papilionoideae</taxon>
        <taxon>50 kb inversion clade</taxon>
        <taxon>dalbergioids sensu lato</taxon>
        <taxon>Dalbergieae</taxon>
        <taxon>Pterocarpus clade</taxon>
        <taxon>Arachis</taxon>
    </lineage>
</organism>
<dbReference type="InterPro" id="IPR008271">
    <property type="entry name" value="Ser/Thr_kinase_AS"/>
</dbReference>
<evidence type="ECO:0000256" key="8">
    <source>
        <dbReference type="ARBA" id="ARBA00023157"/>
    </source>
</evidence>
<dbReference type="AlphaFoldDB" id="A0A445BYU3"/>
<dbReference type="Proteomes" id="UP000289738">
    <property type="component" value="Chromosome A08"/>
</dbReference>
<dbReference type="GO" id="GO:0004674">
    <property type="term" value="F:protein serine/threonine kinase activity"/>
    <property type="evidence" value="ECO:0007669"/>
    <property type="project" value="UniProtKB-KW"/>
</dbReference>
<evidence type="ECO:0000256" key="3">
    <source>
        <dbReference type="ARBA" id="ARBA00022679"/>
    </source>
</evidence>
<evidence type="ECO:0000313" key="14">
    <source>
        <dbReference type="Proteomes" id="UP000289738"/>
    </source>
</evidence>
<evidence type="ECO:0000256" key="9">
    <source>
        <dbReference type="ARBA" id="ARBA00023180"/>
    </source>
</evidence>
<dbReference type="SMART" id="SM00220">
    <property type="entry name" value="S_TKc"/>
    <property type="match status" value="1"/>
</dbReference>
<dbReference type="GO" id="GO:0005524">
    <property type="term" value="F:ATP binding"/>
    <property type="evidence" value="ECO:0007669"/>
    <property type="project" value="UniProtKB-KW"/>
</dbReference>
<dbReference type="Gene3D" id="1.10.510.10">
    <property type="entry name" value="Transferase(Phosphotransferase) domain 1"/>
    <property type="match status" value="1"/>
</dbReference>
<evidence type="ECO:0000256" key="4">
    <source>
        <dbReference type="ARBA" id="ARBA00022729"/>
    </source>
</evidence>
<evidence type="ECO:0000256" key="7">
    <source>
        <dbReference type="ARBA" id="ARBA00022840"/>
    </source>
</evidence>
<keyword evidence="6" id="KW-0418">Kinase</keyword>
<evidence type="ECO:0000256" key="11">
    <source>
        <dbReference type="ARBA" id="ARBA00048679"/>
    </source>
</evidence>
<accession>A0A445BYU3</accession>